<dbReference type="SMART" id="SM00516">
    <property type="entry name" value="SEC14"/>
    <property type="match status" value="1"/>
</dbReference>
<dbReference type="Gene3D" id="3.40.525.10">
    <property type="entry name" value="CRAL-TRIO lipid binding domain"/>
    <property type="match status" value="1"/>
</dbReference>
<feature type="region of interest" description="Disordered" evidence="3">
    <location>
        <begin position="1"/>
        <end position="35"/>
    </location>
</feature>
<keyword evidence="6" id="KW-1185">Reference proteome</keyword>
<dbReference type="PANTHER" id="PTHR12112">
    <property type="entry name" value="BNIP - RELATED"/>
    <property type="match status" value="1"/>
</dbReference>
<dbReference type="SUPFAM" id="SSF52087">
    <property type="entry name" value="CRAL/TRIO domain"/>
    <property type="match status" value="1"/>
</dbReference>
<protein>
    <recommendedName>
        <fullName evidence="4">CRAL-TRIO domain-containing protein</fullName>
    </recommendedName>
</protein>
<evidence type="ECO:0000256" key="1">
    <source>
        <dbReference type="ARBA" id="ARBA00004496"/>
    </source>
</evidence>
<feature type="compositionally biased region" description="Polar residues" evidence="3">
    <location>
        <begin position="14"/>
        <end position="27"/>
    </location>
</feature>
<evidence type="ECO:0000256" key="3">
    <source>
        <dbReference type="SAM" id="MobiDB-lite"/>
    </source>
</evidence>
<evidence type="ECO:0000259" key="4">
    <source>
        <dbReference type="PROSITE" id="PS50191"/>
    </source>
</evidence>
<proteinExistence type="predicted"/>
<dbReference type="Ensembl" id="ENSXCOT00000026210.1">
    <property type="protein sequence ID" value="ENSXCOP00000025899.1"/>
    <property type="gene ID" value="ENSXCOG00000019347.1"/>
</dbReference>
<accession>A0A3B5MNA9</accession>
<dbReference type="GO" id="GO:0006915">
    <property type="term" value="P:apoptotic process"/>
    <property type="evidence" value="ECO:0007669"/>
    <property type="project" value="TreeGrafter"/>
</dbReference>
<dbReference type="PANTHER" id="PTHR12112:SF21">
    <property type="entry name" value="BCL-2_ADENOVIRUS E1B 19 KDA-INTERACTING PROTEIN 2-LIKE PROTEIN"/>
    <property type="match status" value="1"/>
</dbReference>
<dbReference type="InterPro" id="IPR022181">
    <property type="entry name" value="Bcl2-/adenovirus-E1B"/>
</dbReference>
<dbReference type="CDD" id="cd00170">
    <property type="entry name" value="SEC14"/>
    <property type="match status" value="1"/>
</dbReference>
<reference evidence="5" key="1">
    <citation type="submission" date="2025-08" db="UniProtKB">
        <authorList>
            <consortium name="Ensembl"/>
        </authorList>
    </citation>
    <scope>IDENTIFICATION</scope>
</reference>
<dbReference type="GO" id="GO:0005737">
    <property type="term" value="C:cytoplasm"/>
    <property type="evidence" value="ECO:0007669"/>
    <property type="project" value="UniProtKB-SubCell"/>
</dbReference>
<feature type="domain" description="CRAL-TRIO" evidence="4">
    <location>
        <begin position="109"/>
        <end position="256"/>
    </location>
</feature>
<dbReference type="FunFam" id="3.40.525.10:FF:000001">
    <property type="entry name" value="BCL2/adenovirus E1B protein-interacting protein 2"/>
    <property type="match status" value="1"/>
</dbReference>
<evidence type="ECO:0000256" key="2">
    <source>
        <dbReference type="ARBA" id="ARBA00022490"/>
    </source>
</evidence>
<dbReference type="Pfam" id="PF13716">
    <property type="entry name" value="CRAL_TRIO_2"/>
    <property type="match status" value="1"/>
</dbReference>
<sequence>MFLNDDISPPGGSESITSDDLQSTFLSPSPEDAEDTTLDFDLDALETPSDSESLHFPLYDLDLEGNRREQIFGLGVLEREDVVDSEGTRWRCFTTGDPPQESRVNMSVLEPYLRVLSHGGYYGDGEDDIIVFSSCYLPENSLENYQYVMDNLFRFVIGTLELMVAENYVIVYLCAGGQKEKLPGIGWLKECYTTIDRRLRKNLKGFYVVHPTWYIKIVVTIIKPFISSKFSRKLQFVNTLQELSLFIPTEHVQIPDCVRHYDVDQKINSRENRRLRQSWSEVTVMSGCVCAARLSGYGAGQEGGELAAEETP</sequence>
<dbReference type="InterPro" id="IPR036865">
    <property type="entry name" value="CRAL-TRIO_dom_sf"/>
</dbReference>
<evidence type="ECO:0000313" key="6">
    <source>
        <dbReference type="Proteomes" id="UP000261380"/>
    </source>
</evidence>
<comment type="subcellular location">
    <subcellularLocation>
        <location evidence="1">Cytoplasm</location>
    </subcellularLocation>
</comment>
<name>A0A3B5MNA9_9TELE</name>
<keyword evidence="2" id="KW-0963">Cytoplasm</keyword>
<dbReference type="GeneTree" id="ENSGT00940000165419"/>
<dbReference type="Proteomes" id="UP000261380">
    <property type="component" value="Unplaced"/>
</dbReference>
<dbReference type="PROSITE" id="PS50191">
    <property type="entry name" value="CRAL_TRIO"/>
    <property type="match status" value="1"/>
</dbReference>
<dbReference type="Pfam" id="PF12496">
    <property type="entry name" value="BNIP2"/>
    <property type="match status" value="1"/>
</dbReference>
<dbReference type="InterPro" id="IPR001251">
    <property type="entry name" value="CRAL-TRIO_dom"/>
</dbReference>
<reference evidence="5" key="2">
    <citation type="submission" date="2025-09" db="UniProtKB">
        <authorList>
            <consortium name="Ensembl"/>
        </authorList>
    </citation>
    <scope>IDENTIFICATION</scope>
</reference>
<organism evidence="5 6">
    <name type="scientific">Xiphophorus couchianus</name>
    <name type="common">Monterrey platyfish</name>
    <dbReference type="NCBI Taxonomy" id="32473"/>
    <lineage>
        <taxon>Eukaryota</taxon>
        <taxon>Metazoa</taxon>
        <taxon>Chordata</taxon>
        <taxon>Craniata</taxon>
        <taxon>Vertebrata</taxon>
        <taxon>Euteleostomi</taxon>
        <taxon>Actinopterygii</taxon>
        <taxon>Neopterygii</taxon>
        <taxon>Teleostei</taxon>
        <taxon>Neoteleostei</taxon>
        <taxon>Acanthomorphata</taxon>
        <taxon>Ovalentaria</taxon>
        <taxon>Atherinomorphae</taxon>
        <taxon>Cyprinodontiformes</taxon>
        <taxon>Poeciliidae</taxon>
        <taxon>Poeciliinae</taxon>
        <taxon>Xiphophorus</taxon>
    </lineage>
</organism>
<evidence type="ECO:0000313" key="5">
    <source>
        <dbReference type="Ensembl" id="ENSXCOP00000025899.1"/>
    </source>
</evidence>
<dbReference type="AlphaFoldDB" id="A0A3B5MNA9"/>